<organism evidence="1 2">
    <name type="scientific">Ixodes persulcatus</name>
    <name type="common">Taiga tick</name>
    <dbReference type="NCBI Taxonomy" id="34615"/>
    <lineage>
        <taxon>Eukaryota</taxon>
        <taxon>Metazoa</taxon>
        <taxon>Ecdysozoa</taxon>
        <taxon>Arthropoda</taxon>
        <taxon>Chelicerata</taxon>
        <taxon>Arachnida</taxon>
        <taxon>Acari</taxon>
        <taxon>Parasitiformes</taxon>
        <taxon>Ixodida</taxon>
        <taxon>Ixodoidea</taxon>
        <taxon>Ixodidae</taxon>
        <taxon>Ixodinae</taxon>
        <taxon>Ixodes</taxon>
    </lineage>
</organism>
<keyword evidence="2" id="KW-1185">Reference proteome</keyword>
<evidence type="ECO:0000313" key="2">
    <source>
        <dbReference type="Proteomes" id="UP000805193"/>
    </source>
</evidence>
<accession>A0AC60QN97</accession>
<comment type="caution">
    <text evidence="1">The sequence shown here is derived from an EMBL/GenBank/DDBJ whole genome shotgun (WGS) entry which is preliminary data.</text>
</comment>
<name>A0AC60QN97_IXOPE</name>
<dbReference type="EMBL" id="JABSTQ010007286">
    <property type="protein sequence ID" value="KAG0435931.1"/>
    <property type="molecule type" value="Genomic_DNA"/>
</dbReference>
<protein>
    <submittedName>
        <fullName evidence="1">Uncharacterized protein</fullName>
    </submittedName>
</protein>
<sequence>MPTVCLVRNCSTTYRSAPNIRFHNLPREQHRRALWLRAIDRDGPDDIGDRVGHLCSDHFLPGDYETNIQVRQSGTPGRRDAAAFKQDPKARRQVSLLKKREL</sequence>
<proteinExistence type="predicted"/>
<evidence type="ECO:0000313" key="1">
    <source>
        <dbReference type="EMBL" id="KAG0435931.1"/>
    </source>
</evidence>
<gene>
    <name evidence="1" type="ORF">HPB47_018235</name>
</gene>
<dbReference type="Proteomes" id="UP000805193">
    <property type="component" value="Unassembled WGS sequence"/>
</dbReference>
<reference evidence="1 2" key="1">
    <citation type="journal article" date="2020" name="Cell">
        <title>Large-Scale Comparative Analyses of Tick Genomes Elucidate Their Genetic Diversity and Vector Capacities.</title>
        <authorList>
            <consortium name="Tick Genome and Microbiome Consortium (TIGMIC)"/>
            <person name="Jia N."/>
            <person name="Wang J."/>
            <person name="Shi W."/>
            <person name="Du L."/>
            <person name="Sun Y."/>
            <person name="Zhan W."/>
            <person name="Jiang J.F."/>
            <person name="Wang Q."/>
            <person name="Zhang B."/>
            <person name="Ji P."/>
            <person name="Bell-Sakyi L."/>
            <person name="Cui X.M."/>
            <person name="Yuan T.T."/>
            <person name="Jiang B.G."/>
            <person name="Yang W.F."/>
            <person name="Lam T.T."/>
            <person name="Chang Q.C."/>
            <person name="Ding S.J."/>
            <person name="Wang X.J."/>
            <person name="Zhu J.G."/>
            <person name="Ruan X.D."/>
            <person name="Zhao L."/>
            <person name="Wei J.T."/>
            <person name="Ye R.Z."/>
            <person name="Que T.C."/>
            <person name="Du C.H."/>
            <person name="Zhou Y.H."/>
            <person name="Cheng J.X."/>
            <person name="Dai P.F."/>
            <person name="Guo W.B."/>
            <person name="Han X.H."/>
            <person name="Huang E.J."/>
            <person name="Li L.F."/>
            <person name="Wei W."/>
            <person name="Gao Y.C."/>
            <person name="Liu J.Z."/>
            <person name="Shao H.Z."/>
            <person name="Wang X."/>
            <person name="Wang C.C."/>
            <person name="Yang T.C."/>
            <person name="Huo Q.B."/>
            <person name="Li W."/>
            <person name="Chen H.Y."/>
            <person name="Chen S.E."/>
            <person name="Zhou L.G."/>
            <person name="Ni X.B."/>
            <person name="Tian J.H."/>
            <person name="Sheng Y."/>
            <person name="Liu T."/>
            <person name="Pan Y.S."/>
            <person name="Xia L.Y."/>
            <person name="Li J."/>
            <person name="Zhao F."/>
            <person name="Cao W.C."/>
        </authorList>
    </citation>
    <scope>NUCLEOTIDE SEQUENCE [LARGE SCALE GENOMIC DNA]</scope>
    <source>
        <strain evidence="1">Iper-2018</strain>
    </source>
</reference>